<protein>
    <submittedName>
        <fullName evidence="1">Uncharacterized protein</fullName>
    </submittedName>
</protein>
<gene>
    <name evidence="1" type="ORF">AVEN_226698_1</name>
</gene>
<proteinExistence type="predicted"/>
<dbReference type="AlphaFoldDB" id="A0A4Y2CZN8"/>
<dbReference type="Proteomes" id="UP000499080">
    <property type="component" value="Unassembled WGS sequence"/>
</dbReference>
<evidence type="ECO:0000313" key="1">
    <source>
        <dbReference type="EMBL" id="GBM09188.1"/>
    </source>
</evidence>
<dbReference type="EMBL" id="BGPR01000266">
    <property type="protein sequence ID" value="GBM09188.1"/>
    <property type="molecule type" value="Genomic_DNA"/>
</dbReference>
<accession>A0A4Y2CZN8</accession>
<reference evidence="1 2" key="1">
    <citation type="journal article" date="2019" name="Sci. Rep.">
        <title>Orb-weaving spider Araneus ventricosus genome elucidates the spidroin gene catalogue.</title>
        <authorList>
            <person name="Kono N."/>
            <person name="Nakamura H."/>
            <person name="Ohtoshi R."/>
            <person name="Moran D.A.P."/>
            <person name="Shinohara A."/>
            <person name="Yoshida Y."/>
            <person name="Fujiwara M."/>
            <person name="Mori M."/>
            <person name="Tomita M."/>
            <person name="Arakawa K."/>
        </authorList>
    </citation>
    <scope>NUCLEOTIDE SEQUENCE [LARGE SCALE GENOMIC DNA]</scope>
</reference>
<evidence type="ECO:0000313" key="2">
    <source>
        <dbReference type="Proteomes" id="UP000499080"/>
    </source>
</evidence>
<comment type="caution">
    <text evidence="1">The sequence shown here is derived from an EMBL/GenBank/DDBJ whole genome shotgun (WGS) entry which is preliminary data.</text>
</comment>
<keyword evidence="2" id="KW-1185">Reference proteome</keyword>
<name>A0A4Y2CZN8_ARAVE</name>
<organism evidence="1 2">
    <name type="scientific">Araneus ventricosus</name>
    <name type="common">Orbweaver spider</name>
    <name type="synonym">Epeira ventricosa</name>
    <dbReference type="NCBI Taxonomy" id="182803"/>
    <lineage>
        <taxon>Eukaryota</taxon>
        <taxon>Metazoa</taxon>
        <taxon>Ecdysozoa</taxon>
        <taxon>Arthropoda</taxon>
        <taxon>Chelicerata</taxon>
        <taxon>Arachnida</taxon>
        <taxon>Araneae</taxon>
        <taxon>Araneomorphae</taxon>
        <taxon>Entelegynae</taxon>
        <taxon>Araneoidea</taxon>
        <taxon>Araneidae</taxon>
        <taxon>Araneus</taxon>
    </lineage>
</organism>
<sequence length="146" mass="16372">MLHCKKSQSILQWFNALTTKGDVNSLEQFTDGSYFYEIVASLQPSLLQGSKESNLAVESVIFSETTIACNEQVITSVEEEAAEGKIETSVSESMDVDHFVVKESDHTDTPKKYDVIRKFIDDASNEKFCRVMKILMILSHGQAIVE</sequence>
<dbReference type="SUPFAM" id="SSF116907">
    <property type="entry name" value="Hook domain"/>
    <property type="match status" value="1"/>
</dbReference>